<reference evidence="1" key="1">
    <citation type="submission" date="2019-08" db="EMBL/GenBank/DDBJ databases">
        <authorList>
            <person name="Kucharzyk K."/>
            <person name="Murdoch R.W."/>
            <person name="Higgins S."/>
            <person name="Loffler F."/>
        </authorList>
    </citation>
    <scope>NUCLEOTIDE SEQUENCE</scope>
</reference>
<accession>A0A645AQ10</accession>
<evidence type="ECO:0000313" key="1">
    <source>
        <dbReference type="EMBL" id="MPM55190.1"/>
    </source>
</evidence>
<comment type="caution">
    <text evidence="1">The sequence shown here is derived from an EMBL/GenBank/DDBJ whole genome shotgun (WGS) entry which is preliminary data.</text>
</comment>
<dbReference type="AlphaFoldDB" id="A0A645AQ10"/>
<sequence>MRLSRSDVPVQDEVLRLVDECPPFQVVRRHSRRKPDLVEAVVVECLAAVESRRLYESFPLAAFPVIHLELQQLQEVFLRIFRTDRFAVVRQGAAQPKLPAAFRDLGFQHVPAVRFVSMASHSSTGKENPGNVGNVADSRFIRSGAWSRCR</sequence>
<dbReference type="EMBL" id="VSSQ01015157">
    <property type="protein sequence ID" value="MPM55190.1"/>
    <property type="molecule type" value="Genomic_DNA"/>
</dbReference>
<gene>
    <name evidence="1" type="ORF">SDC9_101983</name>
</gene>
<proteinExistence type="predicted"/>
<organism evidence="1">
    <name type="scientific">bioreactor metagenome</name>
    <dbReference type="NCBI Taxonomy" id="1076179"/>
    <lineage>
        <taxon>unclassified sequences</taxon>
        <taxon>metagenomes</taxon>
        <taxon>ecological metagenomes</taxon>
    </lineage>
</organism>
<name>A0A645AQ10_9ZZZZ</name>
<protein>
    <submittedName>
        <fullName evidence="1">Uncharacterized protein</fullName>
    </submittedName>
</protein>